<dbReference type="AlphaFoldDB" id="A0A6A3C3L1"/>
<keyword evidence="3" id="KW-1185">Reference proteome</keyword>
<dbReference type="InterPro" id="IPR032675">
    <property type="entry name" value="LRR_dom_sf"/>
</dbReference>
<dbReference type="EMBL" id="VEPZ02000570">
    <property type="protein sequence ID" value="KAE8722188.1"/>
    <property type="molecule type" value="Genomic_DNA"/>
</dbReference>
<dbReference type="InterPro" id="IPR055357">
    <property type="entry name" value="LRR_At1g61320_AtMIF1"/>
</dbReference>
<accession>A0A6A3C3L1</accession>
<dbReference type="Proteomes" id="UP000436088">
    <property type="component" value="Unassembled WGS sequence"/>
</dbReference>
<dbReference type="SUPFAM" id="SSF52058">
    <property type="entry name" value="L domain-like"/>
    <property type="match status" value="1"/>
</dbReference>
<organism evidence="2 3">
    <name type="scientific">Hibiscus syriacus</name>
    <name type="common">Rose of Sharon</name>
    <dbReference type="NCBI Taxonomy" id="106335"/>
    <lineage>
        <taxon>Eukaryota</taxon>
        <taxon>Viridiplantae</taxon>
        <taxon>Streptophyta</taxon>
        <taxon>Embryophyta</taxon>
        <taxon>Tracheophyta</taxon>
        <taxon>Spermatophyta</taxon>
        <taxon>Magnoliopsida</taxon>
        <taxon>eudicotyledons</taxon>
        <taxon>Gunneridae</taxon>
        <taxon>Pentapetalae</taxon>
        <taxon>rosids</taxon>
        <taxon>malvids</taxon>
        <taxon>Malvales</taxon>
        <taxon>Malvaceae</taxon>
        <taxon>Malvoideae</taxon>
        <taxon>Hibiscus</taxon>
    </lineage>
</organism>
<name>A0A6A3C3L1_HIBSY</name>
<dbReference type="Gene3D" id="3.80.10.10">
    <property type="entry name" value="Ribonuclease Inhibitor"/>
    <property type="match status" value="1"/>
</dbReference>
<comment type="caution">
    <text evidence="2">The sequence shown here is derived from an EMBL/GenBank/DDBJ whole genome shotgun (WGS) entry which is preliminary data.</text>
</comment>
<dbReference type="PANTHER" id="PTHR34145">
    <property type="entry name" value="OS02G0105600 PROTEIN"/>
    <property type="match status" value="1"/>
</dbReference>
<sequence>MGWGCYMEMSDCPNLESLELDAINLLSFKYTGPQIEIPFENLPNLTTLCIRKGLFRPLYRKFPKILTIFSQLQKLGLRISVEVERRRPHIEFPRMSQLKEMELTAFTFDHLDSLLFLSWWVNSCPSLHRFALDFSLVRFSAREIEKGRRIVHHSLKVVEITGFVGAAVDTELCIFFIENAIALEKMVLDPIPFHKRGGPFENIKYDRRRALVARQRAKHLRPSNYVVVTISLSLSLSLFAKARRALHDLKGIVKLQALVGGYNVRSAKMAPKRMQISARQVSAITFSSKQYSEVGNCSKLHVCNRVCKGQGKVPNHTETMAGEGSCCLMANIWGIKQGLIIAKSLEARNLIVEVDMKGAIDAQNGDNSDDLQQEILFRDCNALREEG</sequence>
<protein>
    <recommendedName>
        <fullName evidence="1">At1g61320/AtMIF1 LRR domain-containing protein</fullName>
    </recommendedName>
</protein>
<dbReference type="PANTHER" id="PTHR34145:SF68">
    <property type="entry name" value="FBD DOMAIN-CONTAINING PROTEIN"/>
    <property type="match status" value="1"/>
</dbReference>
<dbReference type="InterPro" id="IPR053772">
    <property type="entry name" value="At1g61320/At1g61330-like"/>
</dbReference>
<dbReference type="Pfam" id="PF23622">
    <property type="entry name" value="LRR_At1g61320_AtMIF1"/>
    <property type="match status" value="1"/>
</dbReference>
<evidence type="ECO:0000259" key="1">
    <source>
        <dbReference type="Pfam" id="PF23622"/>
    </source>
</evidence>
<proteinExistence type="predicted"/>
<reference evidence="2" key="1">
    <citation type="submission" date="2019-09" db="EMBL/GenBank/DDBJ databases">
        <title>Draft genome information of white flower Hibiscus syriacus.</title>
        <authorList>
            <person name="Kim Y.-M."/>
        </authorList>
    </citation>
    <scope>NUCLEOTIDE SEQUENCE [LARGE SCALE GENOMIC DNA]</scope>
    <source>
        <strain evidence="2">YM2019G1</strain>
    </source>
</reference>
<gene>
    <name evidence="2" type="ORF">F3Y22_tig00014304pilonHSYRG00023</name>
</gene>
<evidence type="ECO:0000313" key="3">
    <source>
        <dbReference type="Proteomes" id="UP000436088"/>
    </source>
</evidence>
<feature type="domain" description="At1g61320/AtMIF1 LRR" evidence="1">
    <location>
        <begin position="6"/>
        <end position="196"/>
    </location>
</feature>
<evidence type="ECO:0000313" key="2">
    <source>
        <dbReference type="EMBL" id="KAE8722188.1"/>
    </source>
</evidence>